<name>A0AAD6CUW0_9EURO</name>
<dbReference type="InterPro" id="IPR036259">
    <property type="entry name" value="MFS_trans_sf"/>
</dbReference>
<dbReference type="SUPFAM" id="SSF103473">
    <property type="entry name" value="MFS general substrate transporter"/>
    <property type="match status" value="1"/>
</dbReference>
<feature type="transmembrane region" description="Helical" evidence="4">
    <location>
        <begin position="216"/>
        <end position="236"/>
    </location>
</feature>
<gene>
    <name evidence="6" type="ORF">N7494_007851</name>
</gene>
<keyword evidence="4" id="KW-0812">Transmembrane</keyword>
<feature type="compositionally biased region" description="Low complexity" evidence="3">
    <location>
        <begin position="11"/>
        <end position="24"/>
    </location>
</feature>
<sequence length="449" mass="47233">MSTETPGRYRSSLTLGQGSGTSTLEIPLTPQSDDLPKEPPKGPPTMGPPPPNGGLVAWLHVAGGFMLFFNTWGILNAFGVFQTYYESGALFTRSSSDISWIGAIQATMLLMVGFITGPIYDRGNLRLLLIIGSFGIVFGHMMLSLCKTYGEVLLAQGFCVGIGAGCLFVPCVSVLPTYFSSRLGMALGLAVSGSSLGGIIYPIVLNQLIGPLGFGWAVRVIGFIALGTLLIPIAVMRQRVKPPRARSLVDWSAFTDVPYMTFVFTSLIAFMGLFVLLFYISYFGGATGITDTSMSFYILPILNAGSFFGRTVPNALADKTGPFNLIAPCCILVGVLILCILAVTTQAGLIVIAVLSGIFSGALIGLPPLCFVALTKDKSKIGTRIGMGFGMIGLGVLAGGPAGGAILAHSGNTNWHGVWIFGGVSALVAGFMYAGVRVALHGFRVWVKA</sequence>
<feature type="transmembrane region" description="Helical" evidence="4">
    <location>
        <begin position="386"/>
        <end position="407"/>
    </location>
</feature>
<comment type="subcellular location">
    <subcellularLocation>
        <location evidence="1">Membrane</location>
        <topology evidence="1">Multi-pass membrane protein</topology>
    </subcellularLocation>
</comment>
<feature type="transmembrane region" description="Helical" evidence="4">
    <location>
        <begin position="419"/>
        <end position="440"/>
    </location>
</feature>
<proteinExistence type="inferred from homology"/>
<dbReference type="AlphaFoldDB" id="A0AAD6CUW0"/>
<dbReference type="InterPro" id="IPR020846">
    <property type="entry name" value="MFS_dom"/>
</dbReference>
<feature type="transmembrane region" description="Helical" evidence="4">
    <location>
        <begin position="349"/>
        <end position="374"/>
    </location>
</feature>
<feature type="transmembrane region" description="Helical" evidence="4">
    <location>
        <begin position="127"/>
        <end position="146"/>
    </location>
</feature>
<feature type="transmembrane region" description="Helical" evidence="4">
    <location>
        <begin position="55"/>
        <end position="78"/>
    </location>
</feature>
<evidence type="ECO:0000256" key="2">
    <source>
        <dbReference type="ARBA" id="ARBA00006727"/>
    </source>
</evidence>
<accession>A0AAD6CUW0</accession>
<dbReference type="InterPro" id="IPR050327">
    <property type="entry name" value="Proton-linked_MCT"/>
</dbReference>
<dbReference type="Proteomes" id="UP001220324">
    <property type="component" value="Unassembled WGS sequence"/>
</dbReference>
<feature type="transmembrane region" description="Helical" evidence="4">
    <location>
        <begin position="183"/>
        <end position="204"/>
    </location>
</feature>
<feature type="transmembrane region" description="Helical" evidence="4">
    <location>
        <begin position="325"/>
        <end position="343"/>
    </location>
</feature>
<dbReference type="GO" id="GO:0022857">
    <property type="term" value="F:transmembrane transporter activity"/>
    <property type="evidence" value="ECO:0007669"/>
    <property type="project" value="InterPro"/>
</dbReference>
<evidence type="ECO:0000313" key="7">
    <source>
        <dbReference type="Proteomes" id="UP001220324"/>
    </source>
</evidence>
<dbReference type="Gene3D" id="1.20.1250.20">
    <property type="entry name" value="MFS general substrate transporter like domains"/>
    <property type="match status" value="2"/>
</dbReference>
<keyword evidence="7" id="KW-1185">Reference proteome</keyword>
<feature type="region of interest" description="Disordered" evidence="3">
    <location>
        <begin position="1"/>
        <end position="49"/>
    </location>
</feature>
<feature type="transmembrane region" description="Helical" evidence="4">
    <location>
        <begin position="152"/>
        <end position="176"/>
    </location>
</feature>
<keyword evidence="4" id="KW-1133">Transmembrane helix</keyword>
<dbReference type="Pfam" id="PF07690">
    <property type="entry name" value="MFS_1"/>
    <property type="match status" value="1"/>
</dbReference>
<dbReference type="EMBL" id="JAQIZZ010000006">
    <property type="protein sequence ID" value="KAJ5538372.1"/>
    <property type="molecule type" value="Genomic_DNA"/>
</dbReference>
<feature type="domain" description="Major facilitator superfamily (MFS) profile" evidence="5">
    <location>
        <begin position="258"/>
        <end position="449"/>
    </location>
</feature>
<dbReference type="PANTHER" id="PTHR11360">
    <property type="entry name" value="MONOCARBOXYLATE TRANSPORTER"/>
    <property type="match status" value="1"/>
</dbReference>
<dbReference type="InterPro" id="IPR011701">
    <property type="entry name" value="MFS"/>
</dbReference>
<feature type="transmembrane region" description="Helical" evidence="4">
    <location>
        <begin position="257"/>
        <end position="282"/>
    </location>
</feature>
<feature type="transmembrane region" description="Helical" evidence="4">
    <location>
        <begin position="294"/>
        <end position="313"/>
    </location>
</feature>
<organism evidence="6 7">
    <name type="scientific">Penicillium frequentans</name>
    <dbReference type="NCBI Taxonomy" id="3151616"/>
    <lineage>
        <taxon>Eukaryota</taxon>
        <taxon>Fungi</taxon>
        <taxon>Dikarya</taxon>
        <taxon>Ascomycota</taxon>
        <taxon>Pezizomycotina</taxon>
        <taxon>Eurotiomycetes</taxon>
        <taxon>Eurotiomycetidae</taxon>
        <taxon>Eurotiales</taxon>
        <taxon>Aspergillaceae</taxon>
        <taxon>Penicillium</taxon>
    </lineage>
</organism>
<evidence type="ECO:0000256" key="4">
    <source>
        <dbReference type="SAM" id="Phobius"/>
    </source>
</evidence>
<evidence type="ECO:0000256" key="1">
    <source>
        <dbReference type="ARBA" id="ARBA00004141"/>
    </source>
</evidence>
<comment type="similarity">
    <text evidence="2">Belongs to the major facilitator superfamily. Monocarboxylate porter (TC 2.A.1.13) family.</text>
</comment>
<dbReference type="PROSITE" id="PS50850">
    <property type="entry name" value="MFS"/>
    <property type="match status" value="1"/>
</dbReference>
<comment type="caution">
    <text evidence="6">The sequence shown here is derived from an EMBL/GenBank/DDBJ whole genome shotgun (WGS) entry which is preliminary data.</text>
</comment>
<feature type="transmembrane region" description="Helical" evidence="4">
    <location>
        <begin position="98"/>
        <end position="120"/>
    </location>
</feature>
<keyword evidence="4" id="KW-0472">Membrane</keyword>
<protein>
    <recommendedName>
        <fullName evidence="5">Major facilitator superfamily (MFS) profile domain-containing protein</fullName>
    </recommendedName>
</protein>
<dbReference type="PANTHER" id="PTHR11360:SF234">
    <property type="entry name" value="MFS-TYPE TRANSPORTER DBAD-RELATED"/>
    <property type="match status" value="1"/>
</dbReference>
<evidence type="ECO:0000313" key="6">
    <source>
        <dbReference type="EMBL" id="KAJ5538372.1"/>
    </source>
</evidence>
<evidence type="ECO:0000259" key="5">
    <source>
        <dbReference type="PROSITE" id="PS50850"/>
    </source>
</evidence>
<evidence type="ECO:0000256" key="3">
    <source>
        <dbReference type="SAM" id="MobiDB-lite"/>
    </source>
</evidence>
<dbReference type="GO" id="GO:0016020">
    <property type="term" value="C:membrane"/>
    <property type="evidence" value="ECO:0007669"/>
    <property type="project" value="UniProtKB-SubCell"/>
</dbReference>
<reference evidence="6 7" key="1">
    <citation type="journal article" date="2023" name="IMA Fungus">
        <title>Comparative genomic study of the Penicillium genus elucidates a diverse pangenome and 15 lateral gene transfer events.</title>
        <authorList>
            <person name="Petersen C."/>
            <person name="Sorensen T."/>
            <person name="Nielsen M.R."/>
            <person name="Sondergaard T.E."/>
            <person name="Sorensen J.L."/>
            <person name="Fitzpatrick D.A."/>
            <person name="Frisvad J.C."/>
            <person name="Nielsen K.L."/>
        </authorList>
    </citation>
    <scope>NUCLEOTIDE SEQUENCE [LARGE SCALE GENOMIC DNA]</scope>
    <source>
        <strain evidence="6 7">IBT 35679</strain>
    </source>
</reference>